<reference evidence="1 2" key="1">
    <citation type="submission" date="2018-01" db="EMBL/GenBank/DDBJ databases">
        <title>Bacillus asahii Genome sequencing and assembly.</title>
        <authorList>
            <person name="Jiang H."/>
            <person name="Feng Y."/>
            <person name="Zhao F."/>
            <person name="Lin X."/>
        </authorList>
    </citation>
    <scope>NUCLEOTIDE SEQUENCE [LARGE SCALE GENOMIC DNA]</scope>
    <source>
        <strain evidence="1 2">OM18</strain>
    </source>
</reference>
<evidence type="ECO:0000313" key="2">
    <source>
        <dbReference type="Proteomes" id="UP000283095"/>
    </source>
</evidence>
<name>A0A3Q9RLU5_9BACI</name>
<dbReference type="AlphaFoldDB" id="A0A3Q9RLU5"/>
<evidence type="ECO:0000313" key="1">
    <source>
        <dbReference type="EMBL" id="AZV42527.1"/>
    </source>
</evidence>
<dbReference type="KEGG" id="pasa:BAOM_1918"/>
<dbReference type="EMBL" id="CP026095">
    <property type="protein sequence ID" value="AZV42527.1"/>
    <property type="molecule type" value="Genomic_DNA"/>
</dbReference>
<proteinExistence type="predicted"/>
<gene>
    <name evidence="1" type="ORF">BAOM_1918</name>
</gene>
<dbReference type="Proteomes" id="UP000283095">
    <property type="component" value="Chromosome"/>
</dbReference>
<protein>
    <submittedName>
        <fullName evidence="1">Uncharacterized protein</fullName>
    </submittedName>
</protein>
<sequence>MPFIKFCYMMLLFLASFVRDLLQKTRFSFVSWSEAKTNQT</sequence>
<organism evidence="1 2">
    <name type="scientific">Peribacillus asahii</name>
    <dbReference type="NCBI Taxonomy" id="228899"/>
    <lineage>
        <taxon>Bacteria</taxon>
        <taxon>Bacillati</taxon>
        <taxon>Bacillota</taxon>
        <taxon>Bacilli</taxon>
        <taxon>Bacillales</taxon>
        <taxon>Bacillaceae</taxon>
        <taxon>Peribacillus</taxon>
    </lineage>
</organism>
<accession>A0A3Q9RLU5</accession>